<name>A0A3B0LYW0_9GAMM</name>
<feature type="transmembrane region" description="Helical" evidence="1">
    <location>
        <begin position="12"/>
        <end position="37"/>
    </location>
</feature>
<feature type="transmembrane region" description="Helical" evidence="1">
    <location>
        <begin position="166"/>
        <end position="184"/>
    </location>
</feature>
<protein>
    <submittedName>
        <fullName evidence="2">Uncharacterized protein</fullName>
    </submittedName>
</protein>
<sequence length="346" mass="39557">MLCASQLSDRSVSVSLIFATTDSLYLAAAALIWQYFYGVAYMPRNAWQILHFALINVVIGSIGCFITNIIFYLSDLSFDLYDPFARVVIYILNYLPLSLLVIYSFCRSPQLPYMPKFWLMALFWVVIISGFMYYPVTAIISSPLIAGLLLVSVSITILLSLSCNLLLLSAFLSLCSIGFVLLPLLNMPIFHEGDEIRRQTIIDLAQWCSVLLAFPALFLAGFLRSLYHVLFRYKARFLLAYSVLKQDVIHRFLLSKEDELITWYNLKTWRKCYPIPASWVLFVAWIHFDDRKAVEHLKISACGKPKVLKIRLSDGKGGFNEAHLALILRQGDRGKEMEGLLYEISR</sequence>
<evidence type="ECO:0000313" key="2">
    <source>
        <dbReference type="EMBL" id="SSW94930.1"/>
    </source>
</evidence>
<dbReference type="EMBL" id="UFQR01000002">
    <property type="protein sequence ID" value="SSW94930.1"/>
    <property type="molecule type" value="Genomic_DNA"/>
</dbReference>
<proteinExistence type="predicted"/>
<keyword evidence="1" id="KW-0472">Membrane</keyword>
<feature type="transmembrane region" description="Helical" evidence="1">
    <location>
        <begin position="84"/>
        <end position="105"/>
    </location>
</feature>
<accession>A0A3B0LYW0</accession>
<feature type="transmembrane region" description="Helical" evidence="1">
    <location>
        <begin position="140"/>
        <end position="159"/>
    </location>
</feature>
<keyword evidence="1" id="KW-0812">Transmembrane</keyword>
<reference evidence="2" key="1">
    <citation type="submission" date="2018-04" db="EMBL/GenBank/DDBJ databases">
        <authorList>
            <person name="Go L.Y."/>
            <person name="Mitchell J.A."/>
        </authorList>
    </citation>
    <scope>NUCLEOTIDE SEQUENCE</scope>
    <source>
        <strain evidence="2">ARTV</strain>
    </source>
</reference>
<dbReference type="AlphaFoldDB" id="A0A3B0LYW0"/>
<keyword evidence="1" id="KW-1133">Transmembrane helix</keyword>
<evidence type="ECO:0000256" key="1">
    <source>
        <dbReference type="SAM" id="Phobius"/>
    </source>
</evidence>
<feature type="transmembrane region" description="Helical" evidence="1">
    <location>
        <begin position="204"/>
        <end position="227"/>
    </location>
</feature>
<gene>
    <name evidence="2" type="ORF">ARTV_0585</name>
</gene>
<organism evidence="2">
    <name type="scientific">Arsenophonus endosymbiont of Trialeurodes vaporariorum</name>
    <dbReference type="NCBI Taxonomy" id="235567"/>
    <lineage>
        <taxon>Bacteria</taxon>
        <taxon>Pseudomonadati</taxon>
        <taxon>Pseudomonadota</taxon>
        <taxon>Gammaproteobacteria</taxon>
        <taxon>Enterobacterales</taxon>
        <taxon>Morganellaceae</taxon>
        <taxon>Arsenophonus</taxon>
    </lineage>
</organism>
<feature type="transmembrane region" description="Helical" evidence="1">
    <location>
        <begin position="117"/>
        <end position="134"/>
    </location>
</feature>
<feature type="transmembrane region" description="Helical" evidence="1">
    <location>
        <begin position="49"/>
        <end position="72"/>
    </location>
</feature>